<dbReference type="Gene3D" id="4.10.260.20">
    <property type="entry name" value="Iron hydrogenase, small subunit"/>
    <property type="match status" value="1"/>
</dbReference>
<dbReference type="Pfam" id="PF02906">
    <property type="entry name" value="Fe_hyd_lg_C"/>
    <property type="match status" value="1"/>
</dbReference>
<dbReference type="SMR" id="A0A3B6KA93"/>
<accession>A0A3B6KA93</accession>
<dbReference type="GO" id="GO:0005829">
    <property type="term" value="C:cytosol"/>
    <property type="evidence" value="ECO:0000318"/>
    <property type="project" value="GO_Central"/>
</dbReference>
<reference evidence="7" key="2">
    <citation type="submission" date="2018-10" db="UniProtKB">
        <authorList>
            <consortium name="EnsemblPlants"/>
        </authorList>
    </citation>
    <scope>IDENTIFICATION</scope>
</reference>
<dbReference type="InterPro" id="IPR003149">
    <property type="entry name" value="Fe_hydrogenase_ssu"/>
</dbReference>
<protein>
    <recommendedName>
        <fullName evidence="6">Iron hydrogenase small subunit domain-containing protein</fullName>
    </recommendedName>
</protein>
<dbReference type="GO" id="GO:0046872">
    <property type="term" value="F:metal ion binding"/>
    <property type="evidence" value="ECO:0007669"/>
    <property type="project" value="UniProtKB-KW"/>
</dbReference>
<dbReference type="InterPro" id="IPR036991">
    <property type="entry name" value="Fe_hydrogenase_ssu_sf"/>
</dbReference>
<keyword evidence="8" id="KW-1185">Reference proteome</keyword>
<dbReference type="InterPro" id="IPR050340">
    <property type="entry name" value="Cytosolic_Fe-S_CAF"/>
</dbReference>
<keyword evidence="3" id="KW-0479">Metal-binding</keyword>
<evidence type="ECO:0000259" key="6">
    <source>
        <dbReference type="SMART" id="SM00902"/>
    </source>
</evidence>
<keyword evidence="2" id="KW-0004">4Fe-4S</keyword>
<dbReference type="Gene3D" id="3.40.50.1780">
    <property type="match status" value="1"/>
</dbReference>
<keyword evidence="4" id="KW-0408">Iron</keyword>
<keyword evidence="5" id="KW-0411">Iron-sulfur</keyword>
<dbReference type="OMA" id="PCTAKIF"/>
<proteinExistence type="inferred from homology"/>
<dbReference type="InterPro" id="IPR009016">
    <property type="entry name" value="Fe_hydrogenase"/>
</dbReference>
<dbReference type="Gramene" id="TraesCS5A03G0122400.1">
    <property type="protein sequence ID" value="TraesCS5A03G0122400.1.CDS"/>
    <property type="gene ID" value="TraesCS5A03G0122400"/>
</dbReference>
<evidence type="ECO:0000313" key="7">
    <source>
        <dbReference type="EnsemblPlants" id="TraesCS5A02G047900.1"/>
    </source>
</evidence>
<dbReference type="FunFam" id="3.30.70.20:FF:000042">
    <property type="entry name" value="Cytosolic Fe-S cluster assembly factor NAR1"/>
    <property type="match status" value="1"/>
</dbReference>
<dbReference type="InterPro" id="IPR004108">
    <property type="entry name" value="Fe_hydrogenase_lsu_C"/>
</dbReference>
<sequence>MSSSRFSPALQASDLNDFIAPSQDCVVSLNKNSAASRLPIKKKQVVVSTKPPEESVKISLKDCLACSGCITSAETVMLEKQSLDDFITRINSGKTVIVSVSPQSRASLAAFFGLSQSQVFRKLTALFKSMGVKAVYDTSSSRDLALIEACNEFISRYKLSQLSSDKEVGTSLPVLSSACPGHMMYIMVTVMPCYDKKLEAVRGDFVFSVEEKEVTEVDSVLTTGEVLDLIQSKSVDFKTMEESPLDRLLTNVDDDGHLYGVSGGSGGYAETIFRYAARALFNREIEGPLDFKILRNSDFREVTLEVEGSPVLKFALCYGFRNLQNIVRKVKMGKCEYQFIEVMACPSGCLNGGGQIKPAKGQSPKDLIQQLESVYTQDVSISNPFDNPIAKRLYDDWLVQPGSDNAKRYLHTQYHPVVKSVTSQLQNW</sequence>
<dbReference type="PANTHER" id="PTHR11615">
    <property type="entry name" value="NITRATE, FORMATE, IRON DEHYDROGENASE"/>
    <property type="match status" value="1"/>
</dbReference>
<dbReference type="Gramene" id="TraesCLE_scaffold_044160_01G000100.1">
    <property type="protein sequence ID" value="TraesCLE_scaffold_044160_01G000100.1"/>
    <property type="gene ID" value="TraesCLE_scaffold_044160_01G000100"/>
</dbReference>
<dbReference type="GO" id="GO:0051539">
    <property type="term" value="F:4 iron, 4 sulfur cluster binding"/>
    <property type="evidence" value="ECO:0007669"/>
    <property type="project" value="UniProtKB-KW"/>
</dbReference>
<evidence type="ECO:0000313" key="8">
    <source>
        <dbReference type="Proteomes" id="UP000019116"/>
    </source>
</evidence>
<feature type="domain" description="Iron hydrogenase small subunit" evidence="6">
    <location>
        <begin position="361"/>
        <end position="418"/>
    </location>
</feature>
<dbReference type="PaxDb" id="4565-Traes_5AS_34176723E.2"/>
<dbReference type="STRING" id="4565.A0A3B6KA93"/>
<organism evidence="7">
    <name type="scientific">Triticum aestivum</name>
    <name type="common">Wheat</name>
    <dbReference type="NCBI Taxonomy" id="4565"/>
    <lineage>
        <taxon>Eukaryota</taxon>
        <taxon>Viridiplantae</taxon>
        <taxon>Streptophyta</taxon>
        <taxon>Embryophyta</taxon>
        <taxon>Tracheophyta</taxon>
        <taxon>Spermatophyta</taxon>
        <taxon>Magnoliopsida</taxon>
        <taxon>Liliopsida</taxon>
        <taxon>Poales</taxon>
        <taxon>Poaceae</taxon>
        <taxon>BOP clade</taxon>
        <taxon>Pooideae</taxon>
        <taxon>Triticodae</taxon>
        <taxon>Triticeae</taxon>
        <taxon>Triticinae</taxon>
        <taxon>Triticum</taxon>
    </lineage>
</organism>
<evidence type="ECO:0000256" key="1">
    <source>
        <dbReference type="ARBA" id="ARBA00006596"/>
    </source>
</evidence>
<name>A0A3B6KA93_WHEAT</name>
<dbReference type="Proteomes" id="UP000019116">
    <property type="component" value="Chromosome 5A"/>
</dbReference>
<evidence type="ECO:0000256" key="4">
    <source>
        <dbReference type="ARBA" id="ARBA00023004"/>
    </source>
</evidence>
<dbReference type="AlphaFoldDB" id="A0A3B6KA93"/>
<evidence type="ECO:0000256" key="3">
    <source>
        <dbReference type="ARBA" id="ARBA00022723"/>
    </source>
</evidence>
<evidence type="ECO:0000256" key="5">
    <source>
        <dbReference type="ARBA" id="ARBA00023014"/>
    </source>
</evidence>
<dbReference type="Gramene" id="TraesCS5A02G047900.1">
    <property type="protein sequence ID" value="TraesCS5A02G047900.1"/>
    <property type="gene ID" value="TraesCS5A02G047900"/>
</dbReference>
<evidence type="ECO:0000256" key="2">
    <source>
        <dbReference type="ARBA" id="ARBA00022485"/>
    </source>
</evidence>
<comment type="similarity">
    <text evidence="1">Belongs to the NARF family.</text>
</comment>
<dbReference type="Pfam" id="PF02256">
    <property type="entry name" value="Fe_hyd_SSU"/>
    <property type="match status" value="1"/>
</dbReference>
<reference evidence="7" key="1">
    <citation type="submission" date="2018-08" db="EMBL/GenBank/DDBJ databases">
        <authorList>
            <person name="Rossello M."/>
        </authorList>
    </citation>
    <scope>NUCLEOTIDE SEQUENCE [LARGE SCALE GENOMIC DNA]</scope>
    <source>
        <strain evidence="7">cv. Chinese Spring</strain>
    </source>
</reference>
<dbReference type="EnsemblPlants" id="TraesCS5A02G047900.1">
    <property type="protein sequence ID" value="TraesCS5A02G047900.1"/>
    <property type="gene ID" value="TraesCS5A02G047900"/>
</dbReference>
<dbReference type="SMART" id="SM00902">
    <property type="entry name" value="Fe_hyd_SSU"/>
    <property type="match status" value="1"/>
</dbReference>
<dbReference type="SUPFAM" id="SSF53920">
    <property type="entry name" value="Fe-only hydrogenase"/>
    <property type="match status" value="1"/>
</dbReference>